<accession>Q3SEV8</accession>
<organism evidence="2 3">
    <name type="scientific">Thiobacillus denitrificans (strain ATCC 25259 / T1)</name>
    <dbReference type="NCBI Taxonomy" id="292415"/>
    <lineage>
        <taxon>Bacteria</taxon>
        <taxon>Pseudomonadati</taxon>
        <taxon>Pseudomonadota</taxon>
        <taxon>Betaproteobacteria</taxon>
        <taxon>Nitrosomonadales</taxon>
        <taxon>Thiobacillaceae</taxon>
        <taxon>Thiobacillus</taxon>
    </lineage>
</organism>
<name>Q3SEV8_THIDA</name>
<evidence type="ECO:0008006" key="4">
    <source>
        <dbReference type="Google" id="ProtNLM"/>
    </source>
</evidence>
<sequence>MSHHDGISLRRFAEQIGVSEGCLLRWCRAGKVVGARKHPLTKKWTIYPPAKLALDAMNGNSLRKLPGYEPTPQRQPLSLEERAARQRQSNPAYLFAKREGQQ</sequence>
<evidence type="ECO:0000313" key="2">
    <source>
        <dbReference type="EMBL" id="AAZ97306.1"/>
    </source>
</evidence>
<feature type="region of interest" description="Disordered" evidence="1">
    <location>
        <begin position="61"/>
        <end position="102"/>
    </location>
</feature>
<reference evidence="2 3" key="1">
    <citation type="journal article" date="2006" name="J. Bacteriol.">
        <title>The genome sequence of the obligately chemolithoautotrophic, facultatively anaerobic bacterium Thiobacillus denitrificans.</title>
        <authorList>
            <person name="Beller H.R."/>
            <person name="Chain P.S."/>
            <person name="Letain T.E."/>
            <person name="Chakicherla A."/>
            <person name="Larimer F.W."/>
            <person name="Richardson P.M."/>
            <person name="Coleman M.A."/>
            <person name="Wood A.P."/>
            <person name="Kelly D.P."/>
        </authorList>
    </citation>
    <scope>NUCLEOTIDE SEQUENCE [LARGE SCALE GENOMIC DNA]</scope>
    <source>
        <strain evidence="2 3">ATCC 25259</strain>
    </source>
</reference>
<dbReference type="KEGG" id="tbd:Tbd_1353"/>
<evidence type="ECO:0000313" key="3">
    <source>
        <dbReference type="Proteomes" id="UP000008291"/>
    </source>
</evidence>
<dbReference type="EMBL" id="CP000116">
    <property type="protein sequence ID" value="AAZ97306.1"/>
    <property type="molecule type" value="Genomic_DNA"/>
</dbReference>
<evidence type="ECO:0000256" key="1">
    <source>
        <dbReference type="SAM" id="MobiDB-lite"/>
    </source>
</evidence>
<keyword evidence="3" id="KW-1185">Reference proteome</keyword>
<dbReference type="HOGENOM" id="CLU_2276171_0_0_4"/>
<dbReference type="STRING" id="292415.Tbd_1353"/>
<protein>
    <recommendedName>
        <fullName evidence="4">DNA-binding protein</fullName>
    </recommendedName>
</protein>
<dbReference type="OrthoDB" id="9799038at2"/>
<gene>
    <name evidence="2" type="ordered locus">Tbd_1353</name>
</gene>
<dbReference type="Proteomes" id="UP000008291">
    <property type="component" value="Chromosome"/>
</dbReference>
<proteinExistence type="predicted"/>
<dbReference type="RefSeq" id="WP_011311865.1">
    <property type="nucleotide sequence ID" value="NC_007404.1"/>
</dbReference>
<dbReference type="AlphaFoldDB" id="Q3SEV8"/>